<keyword evidence="3" id="KW-1185">Reference proteome</keyword>
<evidence type="ECO:0000313" key="2">
    <source>
        <dbReference type="EMBL" id="ELP83464.1"/>
    </source>
</evidence>
<dbReference type="VEuPathDB" id="AmoebaDB:EIN_376090"/>
<evidence type="ECO:0000259" key="1">
    <source>
        <dbReference type="SMART" id="SM00913"/>
    </source>
</evidence>
<evidence type="ECO:0000313" key="3">
    <source>
        <dbReference type="Proteomes" id="UP000014680"/>
    </source>
</evidence>
<dbReference type="InterPro" id="IPR016024">
    <property type="entry name" value="ARM-type_fold"/>
</dbReference>
<dbReference type="InterPro" id="IPR001494">
    <property type="entry name" value="Importin-beta_N"/>
</dbReference>
<sequence>MQLLTNYFQATNEAMMKRAEAELKDFVKTEQAFTFALELLKNVSQLDERLVWFVTFVFEKRIRREWFEEDVSLVKSLLVSAMITLDQLKKGNLLSQIVEIYCGTILVNYETVSPVTEVVTLFKNTQNSHLFFTCLSTIFDIFENKVTKVKIRLRIKANTFIQFSNEGKNIMRVILNNYHTDFTGALNCFAKAFTTFQFYVFRTIDFTKMIQQASLMPELNEVVSDCCDKMISAHGTDFPLFNLLKMLEAMRLQIANSVNNDHFNVNFIVQLMTLVVNSDRQMNDLNFKASVNDGVTSVLKFNELHHSDVKMMRELHPVFPILARYVYTIGELDKIEVMCACILDSIFHFKNGRMEELDLTEDLLNKQTEYERLIDQSMLYIGGLIEYNENCKSICENYSKNAIELILNRKTIGIGAILDFSTANSVFLMSLAGKNLSPEGCTSFLKQVLEYGVCVQSIQDDECKTLVTSYAVLVENLCGMLRASTIEMRSSIASIIFSMGFKCVNVYIKKEILELGFDVVAMWKPESLTYKVVNDIFKQILGVVGQFPAQLQAEVYGMVLSFVLIENGREISQQEVDFGNQLLNFLILQIKEKCEKNDENGCITSILFMKDVISKCDSIRVGSSLLFNCVELLHVTYVKDNLMKMSKYLRNAYCQLFNETIKTLGNNLADGQLSGVVDSFFEVYGEHFDDVIKSGDKIECESLCVYIAMFSRFVQFSVRKYVNNFDGMPIELLQMSEKAFMFCMDKLGKLLSSDLYTTEVVIESYTILFDLTEMFAEKVMTDQELVMFGVNMIVKGIKNEDMSVVRLVVERVEQLNMKKRMFKWDYIRKASTRIVFTVLTTMIENHNNFEELAKLLFDFSKEQPNAKAIFEEVLYTINTEEGVPEKERNRIVLLFQNLTPKSFLRTLKNFVNDVAINRSLVNC</sequence>
<dbReference type="GeneID" id="14882481"/>
<dbReference type="KEGG" id="eiv:EIN_376090"/>
<dbReference type="InterPro" id="IPR011989">
    <property type="entry name" value="ARM-like"/>
</dbReference>
<dbReference type="OMA" id="EYNENCK"/>
<name>A0A0A1TU73_ENTIV</name>
<dbReference type="EMBL" id="KB207268">
    <property type="protein sequence ID" value="ELP83464.1"/>
    <property type="molecule type" value="Genomic_DNA"/>
</dbReference>
<reference evidence="2 3" key="1">
    <citation type="submission" date="2012-10" db="EMBL/GenBank/DDBJ databases">
        <authorList>
            <person name="Zafar N."/>
            <person name="Inman J."/>
            <person name="Hall N."/>
            <person name="Lorenzi H."/>
            <person name="Caler E."/>
        </authorList>
    </citation>
    <scope>NUCLEOTIDE SEQUENCE [LARGE SCALE GENOMIC DNA]</scope>
    <source>
        <strain evidence="2 3">IP1</strain>
    </source>
</reference>
<proteinExistence type="predicted"/>
<dbReference type="GO" id="GO:0006886">
    <property type="term" value="P:intracellular protein transport"/>
    <property type="evidence" value="ECO:0007669"/>
    <property type="project" value="InterPro"/>
</dbReference>
<protein>
    <recommendedName>
        <fullName evidence="1">Importin N-terminal domain-containing protein</fullName>
    </recommendedName>
</protein>
<organism evidence="2 3">
    <name type="scientific">Entamoeba invadens IP1</name>
    <dbReference type="NCBI Taxonomy" id="370355"/>
    <lineage>
        <taxon>Eukaryota</taxon>
        <taxon>Amoebozoa</taxon>
        <taxon>Evosea</taxon>
        <taxon>Archamoebae</taxon>
        <taxon>Mastigamoebida</taxon>
        <taxon>Entamoebidae</taxon>
        <taxon>Entamoeba</taxon>
    </lineage>
</organism>
<gene>
    <name evidence="2" type="ORF">EIN_376090</name>
</gene>
<dbReference type="Gene3D" id="1.25.10.10">
    <property type="entry name" value="Leucine-rich Repeat Variant"/>
    <property type="match status" value="1"/>
</dbReference>
<dbReference type="SUPFAM" id="SSF48371">
    <property type="entry name" value="ARM repeat"/>
    <property type="match status" value="1"/>
</dbReference>
<dbReference type="Proteomes" id="UP000014680">
    <property type="component" value="Unassembled WGS sequence"/>
</dbReference>
<dbReference type="GO" id="GO:0031267">
    <property type="term" value="F:small GTPase binding"/>
    <property type="evidence" value="ECO:0007669"/>
    <property type="project" value="InterPro"/>
</dbReference>
<accession>A0A0A1TU73</accession>
<feature type="domain" description="Importin N-terminal" evidence="1">
    <location>
        <begin position="19"/>
        <end position="84"/>
    </location>
</feature>
<dbReference type="RefSeq" id="XP_004182810.1">
    <property type="nucleotide sequence ID" value="XM_004182762.1"/>
</dbReference>
<dbReference type="SMART" id="SM00913">
    <property type="entry name" value="IBN_N"/>
    <property type="match status" value="1"/>
</dbReference>
<dbReference type="AlphaFoldDB" id="A0A0A1TU73"/>